<dbReference type="OrthoDB" id="2447560at2759"/>
<dbReference type="GO" id="GO:0004523">
    <property type="term" value="F:RNA-DNA hybrid ribonuclease activity"/>
    <property type="evidence" value="ECO:0007669"/>
    <property type="project" value="InterPro"/>
</dbReference>
<dbReference type="InterPro" id="IPR036397">
    <property type="entry name" value="RNaseH_sf"/>
</dbReference>
<dbReference type="Proteomes" id="UP000615446">
    <property type="component" value="Unassembled WGS sequence"/>
</dbReference>
<dbReference type="InterPro" id="IPR002156">
    <property type="entry name" value="RNaseH_domain"/>
</dbReference>
<sequence length="310" mass="36004">MDMLSFSINNIELPLLDIWLKSHKAASIIRINNKNSHFLLDGHQNEWIAVQADTTWLIGRITNKSFDGRKGVYVIDLYREAHFDHILNCSYVNNKDTHTIVRPLDSLIMFQLNITFSTAQGTPYWIIHSPLWFTGCDNDTFNECISIVVNWPLSTRAELFAIVLALLVCPRDCRVKIYTDSNCSILIITRFLCSRSKFRSHGFNNSLILIYIDILIKDRNLDLELIKVKAHVGDPWNELADELAKKGTELPTHHQLTFNFGSQDHRFSPHFEDTLIEQKLRNFLNTMGQVQVCSEWRDLRVNEKVFVQRL</sequence>
<organism evidence="2 3">
    <name type="scientific">Rhizophagus clarus</name>
    <dbReference type="NCBI Taxonomy" id="94130"/>
    <lineage>
        <taxon>Eukaryota</taxon>
        <taxon>Fungi</taxon>
        <taxon>Fungi incertae sedis</taxon>
        <taxon>Mucoromycota</taxon>
        <taxon>Glomeromycotina</taxon>
        <taxon>Glomeromycetes</taxon>
        <taxon>Glomerales</taxon>
        <taxon>Glomeraceae</taxon>
        <taxon>Rhizophagus</taxon>
    </lineage>
</organism>
<dbReference type="Pfam" id="PF00075">
    <property type="entry name" value="RNase_H"/>
    <property type="match status" value="1"/>
</dbReference>
<accession>A0A8H3QMA3</accession>
<reference evidence="2" key="1">
    <citation type="submission" date="2019-10" db="EMBL/GenBank/DDBJ databases">
        <title>Conservation and host-specific expression of non-tandemly repeated heterogenous ribosome RNA gene in arbuscular mycorrhizal fungi.</title>
        <authorList>
            <person name="Maeda T."/>
            <person name="Kobayashi Y."/>
            <person name="Nakagawa T."/>
            <person name="Ezawa T."/>
            <person name="Yamaguchi K."/>
            <person name="Bino T."/>
            <person name="Nishimoto Y."/>
            <person name="Shigenobu S."/>
            <person name="Kawaguchi M."/>
        </authorList>
    </citation>
    <scope>NUCLEOTIDE SEQUENCE</scope>
    <source>
        <strain evidence="2">HR1</strain>
    </source>
</reference>
<feature type="domain" description="RNase H type-1" evidence="1">
    <location>
        <begin position="126"/>
        <end position="249"/>
    </location>
</feature>
<gene>
    <name evidence="2" type="ORF">RCL2_001175700</name>
</gene>
<dbReference type="InterPro" id="IPR012337">
    <property type="entry name" value="RNaseH-like_sf"/>
</dbReference>
<dbReference type="AlphaFoldDB" id="A0A8H3QMA3"/>
<dbReference type="PROSITE" id="PS50879">
    <property type="entry name" value="RNASE_H_1"/>
    <property type="match status" value="1"/>
</dbReference>
<evidence type="ECO:0000313" key="2">
    <source>
        <dbReference type="EMBL" id="GES84651.1"/>
    </source>
</evidence>
<dbReference type="GO" id="GO:0003676">
    <property type="term" value="F:nucleic acid binding"/>
    <property type="evidence" value="ECO:0007669"/>
    <property type="project" value="InterPro"/>
</dbReference>
<protein>
    <submittedName>
        <fullName evidence="2">Ribonuclease H-like domain-containing protein</fullName>
    </submittedName>
</protein>
<dbReference type="Gene3D" id="3.30.420.10">
    <property type="entry name" value="Ribonuclease H-like superfamily/Ribonuclease H"/>
    <property type="match status" value="1"/>
</dbReference>
<name>A0A8H3QMA3_9GLOM</name>
<evidence type="ECO:0000313" key="3">
    <source>
        <dbReference type="Proteomes" id="UP000615446"/>
    </source>
</evidence>
<dbReference type="EMBL" id="BLAL01000083">
    <property type="protein sequence ID" value="GES84651.1"/>
    <property type="molecule type" value="Genomic_DNA"/>
</dbReference>
<proteinExistence type="predicted"/>
<dbReference type="SUPFAM" id="SSF53098">
    <property type="entry name" value="Ribonuclease H-like"/>
    <property type="match status" value="1"/>
</dbReference>
<evidence type="ECO:0000259" key="1">
    <source>
        <dbReference type="PROSITE" id="PS50879"/>
    </source>
</evidence>
<comment type="caution">
    <text evidence="2">The sequence shown here is derived from an EMBL/GenBank/DDBJ whole genome shotgun (WGS) entry which is preliminary data.</text>
</comment>